<evidence type="ECO:0000256" key="1">
    <source>
        <dbReference type="SAM" id="MobiDB-lite"/>
    </source>
</evidence>
<name>A0A1V9XYP1_9ACAR</name>
<dbReference type="PANTHER" id="PTHR19290:SF102">
    <property type="entry name" value="TRANSCRIPTION FACTOR ATOH8"/>
    <property type="match status" value="1"/>
</dbReference>
<dbReference type="STRING" id="418985.A0A1V9XYP1"/>
<dbReference type="Pfam" id="PF00010">
    <property type="entry name" value="HLH"/>
    <property type="match status" value="1"/>
</dbReference>
<feature type="region of interest" description="Disordered" evidence="1">
    <location>
        <begin position="108"/>
        <end position="175"/>
    </location>
</feature>
<feature type="region of interest" description="Disordered" evidence="1">
    <location>
        <begin position="40"/>
        <end position="95"/>
    </location>
</feature>
<dbReference type="OrthoDB" id="10001938at2759"/>
<dbReference type="AlphaFoldDB" id="A0A1V9XYP1"/>
<dbReference type="PROSITE" id="PS50888">
    <property type="entry name" value="BHLH"/>
    <property type="match status" value="1"/>
</dbReference>
<dbReference type="GO" id="GO:0045944">
    <property type="term" value="P:positive regulation of transcription by RNA polymerase II"/>
    <property type="evidence" value="ECO:0007669"/>
    <property type="project" value="TreeGrafter"/>
</dbReference>
<dbReference type="SUPFAM" id="SSF47459">
    <property type="entry name" value="HLH, helix-loop-helix DNA-binding domain"/>
    <property type="match status" value="1"/>
</dbReference>
<dbReference type="GO" id="GO:0070888">
    <property type="term" value="F:E-box binding"/>
    <property type="evidence" value="ECO:0007669"/>
    <property type="project" value="TreeGrafter"/>
</dbReference>
<feature type="compositionally biased region" description="Basic and acidic residues" evidence="1">
    <location>
        <begin position="77"/>
        <end position="86"/>
    </location>
</feature>
<evidence type="ECO:0000259" key="2">
    <source>
        <dbReference type="PROSITE" id="PS50888"/>
    </source>
</evidence>
<reference evidence="3 4" key="1">
    <citation type="journal article" date="2017" name="Gigascience">
        <title>Draft genome of the honey bee ectoparasitic mite, Tropilaelaps mercedesae, is shaped by the parasitic life history.</title>
        <authorList>
            <person name="Dong X."/>
            <person name="Armstrong S.D."/>
            <person name="Xia D."/>
            <person name="Makepeace B.L."/>
            <person name="Darby A.C."/>
            <person name="Kadowaki T."/>
        </authorList>
    </citation>
    <scope>NUCLEOTIDE SEQUENCE [LARGE SCALE GENOMIC DNA]</scope>
    <source>
        <strain evidence="3">Wuxi-XJTLU</strain>
    </source>
</reference>
<sequence>MALGQWKQRAISLDSLESTETLLPEDDDISMAKKPRIGLEIKQTAVPPKSFAGTLDEERPSSGDSGISSDHQSAGNEKPRFIEPNKKFGKVTSDNRGTCFAHLPSISSLQQQSNREPLTAVDLSRNSNKISSKASTLRTTSQLDKMKSISDNENRENESAHSRNQKPPKNRYRNSMKVVCPPQSRSLFTNFTEDSITKDSHSSEGQENADSLRLRRIEANARERTRVHTIGAAFDALRHTVPSNCDQQKLSKLAVLRIAAAYIRSLSALTQGDPDDFSSSVDQITQALILDGARTKTSRSA</sequence>
<dbReference type="Proteomes" id="UP000192247">
    <property type="component" value="Unassembled WGS sequence"/>
</dbReference>
<dbReference type="InterPro" id="IPR036638">
    <property type="entry name" value="HLH_DNA-bd_sf"/>
</dbReference>
<dbReference type="PANTHER" id="PTHR19290">
    <property type="entry name" value="BASIC HELIX-LOOP-HELIX PROTEIN NEUROGENIN-RELATED"/>
    <property type="match status" value="1"/>
</dbReference>
<dbReference type="GO" id="GO:0003700">
    <property type="term" value="F:DNA-binding transcription factor activity"/>
    <property type="evidence" value="ECO:0007669"/>
    <property type="project" value="TreeGrafter"/>
</dbReference>
<protein>
    <submittedName>
        <fullName evidence="3">Twist-related protein 2-like</fullName>
    </submittedName>
</protein>
<comment type="caution">
    <text evidence="3">The sequence shown here is derived from an EMBL/GenBank/DDBJ whole genome shotgun (WGS) entry which is preliminary data.</text>
</comment>
<dbReference type="Gene3D" id="4.10.280.10">
    <property type="entry name" value="Helix-loop-helix DNA-binding domain"/>
    <property type="match status" value="1"/>
</dbReference>
<dbReference type="EMBL" id="MNPL01002091">
    <property type="protein sequence ID" value="OQR78553.1"/>
    <property type="molecule type" value="Genomic_DNA"/>
</dbReference>
<dbReference type="InterPro" id="IPR011598">
    <property type="entry name" value="bHLH_dom"/>
</dbReference>
<dbReference type="InterPro" id="IPR050359">
    <property type="entry name" value="bHLH_transcription_factors"/>
</dbReference>
<dbReference type="InParanoid" id="A0A1V9XYP1"/>
<dbReference type="GO" id="GO:0009653">
    <property type="term" value="P:anatomical structure morphogenesis"/>
    <property type="evidence" value="ECO:0007669"/>
    <property type="project" value="TreeGrafter"/>
</dbReference>
<evidence type="ECO:0000313" key="3">
    <source>
        <dbReference type="EMBL" id="OQR78553.1"/>
    </source>
</evidence>
<accession>A0A1V9XYP1</accession>
<proteinExistence type="predicted"/>
<feature type="compositionally biased region" description="Polar residues" evidence="1">
    <location>
        <begin position="62"/>
        <end position="75"/>
    </location>
</feature>
<feature type="compositionally biased region" description="Basic residues" evidence="1">
    <location>
        <begin position="163"/>
        <end position="174"/>
    </location>
</feature>
<feature type="compositionally biased region" description="Polar residues" evidence="1">
    <location>
        <begin position="124"/>
        <end position="143"/>
    </location>
</feature>
<keyword evidence="4" id="KW-1185">Reference proteome</keyword>
<organism evidence="3 4">
    <name type="scientific">Tropilaelaps mercedesae</name>
    <dbReference type="NCBI Taxonomy" id="418985"/>
    <lineage>
        <taxon>Eukaryota</taxon>
        <taxon>Metazoa</taxon>
        <taxon>Ecdysozoa</taxon>
        <taxon>Arthropoda</taxon>
        <taxon>Chelicerata</taxon>
        <taxon>Arachnida</taxon>
        <taxon>Acari</taxon>
        <taxon>Parasitiformes</taxon>
        <taxon>Mesostigmata</taxon>
        <taxon>Gamasina</taxon>
        <taxon>Dermanyssoidea</taxon>
        <taxon>Laelapidae</taxon>
        <taxon>Tropilaelaps</taxon>
    </lineage>
</organism>
<evidence type="ECO:0000313" key="4">
    <source>
        <dbReference type="Proteomes" id="UP000192247"/>
    </source>
</evidence>
<feature type="domain" description="BHLH" evidence="2">
    <location>
        <begin position="214"/>
        <end position="266"/>
    </location>
</feature>
<feature type="compositionally biased region" description="Basic and acidic residues" evidence="1">
    <location>
        <begin position="144"/>
        <end position="161"/>
    </location>
</feature>
<dbReference type="GO" id="GO:0046983">
    <property type="term" value="F:protein dimerization activity"/>
    <property type="evidence" value="ECO:0007669"/>
    <property type="project" value="InterPro"/>
</dbReference>
<dbReference type="SMART" id="SM00353">
    <property type="entry name" value="HLH"/>
    <property type="match status" value="1"/>
</dbReference>
<dbReference type="GO" id="GO:0005634">
    <property type="term" value="C:nucleus"/>
    <property type="evidence" value="ECO:0007669"/>
    <property type="project" value="TreeGrafter"/>
</dbReference>
<gene>
    <name evidence="3" type="ORF">BIW11_06329</name>
</gene>